<dbReference type="GO" id="GO:0045454">
    <property type="term" value="P:cell redox homeostasis"/>
    <property type="evidence" value="ECO:0007669"/>
    <property type="project" value="TreeGrafter"/>
</dbReference>
<keyword evidence="3" id="KW-0049">Antioxidant</keyword>
<keyword evidence="2" id="KW-0575">Peroxidase</keyword>
<dbReference type="InterPro" id="IPR050924">
    <property type="entry name" value="Peroxiredoxin_BCP/PrxQ"/>
</dbReference>
<dbReference type="InterPro" id="IPR036249">
    <property type="entry name" value="Thioredoxin-like_sf"/>
</dbReference>
<evidence type="ECO:0000313" key="12">
    <source>
        <dbReference type="Proteomes" id="UP001500194"/>
    </source>
</evidence>
<dbReference type="GO" id="GO:0008379">
    <property type="term" value="F:thioredoxin peroxidase activity"/>
    <property type="evidence" value="ECO:0007669"/>
    <property type="project" value="TreeGrafter"/>
</dbReference>
<dbReference type="AlphaFoldDB" id="A0AAV3T1E5"/>
<dbReference type="Proteomes" id="UP001500194">
    <property type="component" value="Unassembled WGS sequence"/>
</dbReference>
<dbReference type="Gene3D" id="3.40.30.10">
    <property type="entry name" value="Glutaredoxin"/>
    <property type="match status" value="1"/>
</dbReference>
<evidence type="ECO:0000313" key="11">
    <source>
        <dbReference type="EMBL" id="GAA0652649.1"/>
    </source>
</evidence>
<evidence type="ECO:0000259" key="10">
    <source>
        <dbReference type="PROSITE" id="PS51352"/>
    </source>
</evidence>
<keyword evidence="12" id="KW-1185">Reference proteome</keyword>
<dbReference type="GeneID" id="68573837"/>
<evidence type="ECO:0000256" key="8">
    <source>
        <dbReference type="ARBA" id="ARBA00038489"/>
    </source>
</evidence>
<evidence type="ECO:0000256" key="2">
    <source>
        <dbReference type="ARBA" id="ARBA00022559"/>
    </source>
</evidence>
<dbReference type="InterPro" id="IPR000866">
    <property type="entry name" value="AhpC/TSA"/>
</dbReference>
<dbReference type="PANTHER" id="PTHR42801:SF4">
    <property type="entry name" value="AHPC_TSA FAMILY PROTEIN"/>
    <property type="match status" value="1"/>
</dbReference>
<evidence type="ECO:0000256" key="3">
    <source>
        <dbReference type="ARBA" id="ARBA00022862"/>
    </source>
</evidence>
<dbReference type="EMBL" id="BAAADU010000002">
    <property type="protein sequence ID" value="GAA0652649.1"/>
    <property type="molecule type" value="Genomic_DNA"/>
</dbReference>
<dbReference type="PANTHER" id="PTHR42801">
    <property type="entry name" value="THIOREDOXIN-DEPENDENT PEROXIDE REDUCTASE"/>
    <property type="match status" value="1"/>
</dbReference>
<evidence type="ECO:0000256" key="7">
    <source>
        <dbReference type="ARBA" id="ARBA00032824"/>
    </source>
</evidence>
<keyword evidence="6" id="KW-0676">Redox-active center</keyword>
<dbReference type="GO" id="GO:0005737">
    <property type="term" value="C:cytoplasm"/>
    <property type="evidence" value="ECO:0007669"/>
    <property type="project" value="TreeGrafter"/>
</dbReference>
<sequence length="177" mass="19993">MPESPLAVGADAPLFSAPLVTPDGEVEETALGELLGEKPVLLAFYTNDFSPDCVNEWCSFRDYDWFATGERVQVVGVSRSRTYTHKKFIDYLDLGFPLYTDRDLSIAESYGVKYRAFKIAARAKRSVFFIDRDGVIKYRWVGEHPLDPTRDSPPLGEIQRALEDVLGPLEEESFGFK</sequence>
<name>A0AAV3T1E5_9EURY</name>
<evidence type="ECO:0000256" key="4">
    <source>
        <dbReference type="ARBA" id="ARBA00023002"/>
    </source>
</evidence>
<accession>A0AAV3T1E5</accession>
<dbReference type="Pfam" id="PF00578">
    <property type="entry name" value="AhpC-TSA"/>
    <property type="match status" value="1"/>
</dbReference>
<proteinExistence type="inferred from homology"/>
<dbReference type="RefSeq" id="WP_227260826.1">
    <property type="nucleotide sequence ID" value="NZ_BAAADU010000002.1"/>
</dbReference>
<gene>
    <name evidence="11" type="ORF">GCM10009019_14870</name>
</gene>
<protein>
    <recommendedName>
        <fullName evidence="1">thioredoxin-dependent peroxiredoxin</fullName>
        <ecNumber evidence="1">1.11.1.24</ecNumber>
    </recommendedName>
    <alternativeName>
        <fullName evidence="7">Thioredoxin peroxidase</fullName>
    </alternativeName>
</protein>
<evidence type="ECO:0000256" key="6">
    <source>
        <dbReference type="ARBA" id="ARBA00023284"/>
    </source>
</evidence>
<dbReference type="GO" id="GO:0034599">
    <property type="term" value="P:cellular response to oxidative stress"/>
    <property type="evidence" value="ECO:0007669"/>
    <property type="project" value="TreeGrafter"/>
</dbReference>
<evidence type="ECO:0000256" key="9">
    <source>
        <dbReference type="ARBA" id="ARBA00049091"/>
    </source>
</evidence>
<evidence type="ECO:0000256" key="1">
    <source>
        <dbReference type="ARBA" id="ARBA00013017"/>
    </source>
</evidence>
<dbReference type="PROSITE" id="PS51352">
    <property type="entry name" value="THIOREDOXIN_2"/>
    <property type="match status" value="1"/>
</dbReference>
<dbReference type="SUPFAM" id="SSF52833">
    <property type="entry name" value="Thioredoxin-like"/>
    <property type="match status" value="1"/>
</dbReference>
<comment type="catalytic activity">
    <reaction evidence="9">
        <text>a hydroperoxide + [thioredoxin]-dithiol = an alcohol + [thioredoxin]-disulfide + H2O</text>
        <dbReference type="Rhea" id="RHEA:62620"/>
        <dbReference type="Rhea" id="RHEA-COMP:10698"/>
        <dbReference type="Rhea" id="RHEA-COMP:10700"/>
        <dbReference type="ChEBI" id="CHEBI:15377"/>
        <dbReference type="ChEBI" id="CHEBI:29950"/>
        <dbReference type="ChEBI" id="CHEBI:30879"/>
        <dbReference type="ChEBI" id="CHEBI:35924"/>
        <dbReference type="ChEBI" id="CHEBI:50058"/>
        <dbReference type="EC" id="1.11.1.24"/>
    </reaction>
</comment>
<dbReference type="EC" id="1.11.1.24" evidence="1"/>
<evidence type="ECO:0000256" key="5">
    <source>
        <dbReference type="ARBA" id="ARBA00023157"/>
    </source>
</evidence>
<dbReference type="InterPro" id="IPR013766">
    <property type="entry name" value="Thioredoxin_domain"/>
</dbReference>
<comment type="similarity">
    <text evidence="8">Belongs to the peroxiredoxin family. BCP/PrxQ subfamily.</text>
</comment>
<feature type="domain" description="Thioredoxin" evidence="10">
    <location>
        <begin position="6"/>
        <end position="167"/>
    </location>
</feature>
<keyword evidence="4" id="KW-0560">Oxidoreductase</keyword>
<organism evidence="11 12">
    <name type="scientific">Salarchaeum japonicum</name>
    <dbReference type="NCBI Taxonomy" id="555573"/>
    <lineage>
        <taxon>Archaea</taxon>
        <taxon>Methanobacteriati</taxon>
        <taxon>Methanobacteriota</taxon>
        <taxon>Stenosarchaea group</taxon>
        <taxon>Halobacteria</taxon>
        <taxon>Halobacteriales</taxon>
        <taxon>Halobacteriaceae</taxon>
    </lineage>
</organism>
<reference evidence="11 12" key="1">
    <citation type="journal article" date="2019" name="Int. J. Syst. Evol. Microbiol.">
        <title>The Global Catalogue of Microorganisms (GCM) 10K type strain sequencing project: providing services to taxonomists for standard genome sequencing and annotation.</title>
        <authorList>
            <consortium name="The Broad Institute Genomics Platform"/>
            <consortium name="The Broad Institute Genome Sequencing Center for Infectious Disease"/>
            <person name="Wu L."/>
            <person name="Ma J."/>
        </authorList>
    </citation>
    <scope>NUCLEOTIDE SEQUENCE [LARGE SCALE GENOMIC DNA]</scope>
    <source>
        <strain evidence="11 12">JCM 16327</strain>
    </source>
</reference>
<comment type="caution">
    <text evidence="11">The sequence shown here is derived from an EMBL/GenBank/DDBJ whole genome shotgun (WGS) entry which is preliminary data.</text>
</comment>
<keyword evidence="5" id="KW-1015">Disulfide bond</keyword>